<keyword evidence="1" id="KW-0560">Oxidoreductase</keyword>
<dbReference type="SUPFAM" id="SSF54909">
    <property type="entry name" value="Dimeric alpha+beta barrel"/>
    <property type="match status" value="1"/>
</dbReference>
<name>A0A0G2FV92_9PEZI</name>
<dbReference type="PANTHER" id="PTHR40624:SF1">
    <property type="entry name" value="BIOSYNTHESIS MONOOXYGENASE, PUTATIVE (AFU_ORTHOLOGUE AFUA_1G12025)-RELATED"/>
    <property type="match status" value="1"/>
</dbReference>
<protein>
    <submittedName>
        <fullName evidence="1">Putative antibiotic biosynthesis monooxygenase</fullName>
    </submittedName>
</protein>
<evidence type="ECO:0000313" key="2">
    <source>
        <dbReference type="Proteomes" id="UP000034182"/>
    </source>
</evidence>
<dbReference type="Proteomes" id="UP000034182">
    <property type="component" value="Unassembled WGS sequence"/>
</dbReference>
<dbReference type="InterPro" id="IPR011008">
    <property type="entry name" value="Dimeric_a/b-barrel"/>
</dbReference>
<dbReference type="GO" id="GO:0004497">
    <property type="term" value="F:monooxygenase activity"/>
    <property type="evidence" value="ECO:0007669"/>
    <property type="project" value="UniProtKB-KW"/>
</dbReference>
<dbReference type="PANTHER" id="PTHR40624">
    <property type="entry name" value="BIOSYNTHESIS MONOOXYGENASE, PUTATIVE (AFU_ORTHOLOGUE AFUA_1G12025)-RELATED"/>
    <property type="match status" value="1"/>
</dbReference>
<evidence type="ECO:0000313" key="1">
    <source>
        <dbReference type="EMBL" id="KKY15813.1"/>
    </source>
</evidence>
<keyword evidence="1" id="KW-0503">Monooxygenase</keyword>
<reference evidence="1 2" key="1">
    <citation type="submission" date="2015-03" db="EMBL/GenBank/DDBJ databases">
        <authorList>
            <person name="Morales-Cruz A."/>
            <person name="Amrine K.C."/>
            <person name="Cantu D."/>
        </authorList>
    </citation>
    <scope>NUCLEOTIDE SEQUENCE [LARGE SCALE GENOMIC DNA]</scope>
    <source>
        <strain evidence="1">DS831</strain>
    </source>
</reference>
<dbReference type="Gene3D" id="3.30.70.100">
    <property type="match status" value="1"/>
</dbReference>
<accession>A0A0G2FV92</accession>
<comment type="caution">
    <text evidence="1">The sequence shown here is derived from an EMBL/GenBank/DDBJ whole genome shotgun (WGS) entry which is preliminary data.</text>
</comment>
<sequence>MSGIVVTAIITPKAGQPVDQIEKMLADHAAWVQQNESDTLRYALHKSIGEGPVVFTMLETYVAASMPNVRTDGLPDDIRYKDKAAVDAHSQSPRFRELAPQLGAMVDMQLYVSQPVGGFESRTPESSKI</sequence>
<dbReference type="EMBL" id="LAQI01000179">
    <property type="protein sequence ID" value="KKY15813.1"/>
    <property type="molecule type" value="Genomic_DNA"/>
</dbReference>
<organism evidence="1 2">
    <name type="scientific">Diplodia seriata</name>
    <dbReference type="NCBI Taxonomy" id="420778"/>
    <lineage>
        <taxon>Eukaryota</taxon>
        <taxon>Fungi</taxon>
        <taxon>Dikarya</taxon>
        <taxon>Ascomycota</taxon>
        <taxon>Pezizomycotina</taxon>
        <taxon>Dothideomycetes</taxon>
        <taxon>Dothideomycetes incertae sedis</taxon>
        <taxon>Botryosphaeriales</taxon>
        <taxon>Botryosphaeriaceae</taxon>
        <taxon>Diplodia</taxon>
    </lineage>
</organism>
<proteinExistence type="predicted"/>
<reference evidence="1 2" key="2">
    <citation type="submission" date="2015-05" db="EMBL/GenBank/DDBJ databases">
        <title>Distinctive expansion of gene families associated with plant cell wall degradation and secondary metabolism in the genomes of grapevine trunk pathogens.</title>
        <authorList>
            <person name="Lawrence D.P."/>
            <person name="Travadon R."/>
            <person name="Rolshausen P.E."/>
            <person name="Baumgartner K."/>
        </authorList>
    </citation>
    <scope>NUCLEOTIDE SEQUENCE [LARGE SCALE GENOMIC DNA]</scope>
    <source>
        <strain evidence="1">DS831</strain>
    </source>
</reference>
<gene>
    <name evidence="1" type="ORF">UCDDS831_g07415</name>
</gene>
<dbReference type="AlphaFoldDB" id="A0A0G2FV92"/>